<dbReference type="Proteomes" id="UP000009215">
    <property type="component" value="Chromosome"/>
</dbReference>
<sequence>MLNMIFNYLFIKVLKVIDPMDYKLDI</sequence>
<accession>A0AB33R5H9</accession>
<name>A0AB33R5H9_STREQ</name>
<reference evidence="1 2" key="1">
    <citation type="submission" date="2012-05" db="EMBL/GenBank/DDBJ databases">
        <title>Complete genome sequence of a Streptococcus dysgalactiae subsp. equisimilis strain possessing Lancefield's group A antigen.</title>
        <authorList>
            <person name="Luetticken R."/>
            <person name="Bruellhoff K."/>
            <person name="Van der Linden M."/>
            <person name="Peltroche-Llacsahuanga H."/>
            <person name="Blom J."/>
            <person name="Weber-Lehmann J."/>
            <person name="Ferretti J.J."/>
            <person name="McShan W.M."/>
        </authorList>
    </citation>
    <scope>NUCLEOTIDE SEQUENCE [LARGE SCALE GENOMIC DNA]</scope>
    <source>
        <strain evidence="1 2">AC-2713</strain>
    </source>
</reference>
<gene>
    <name evidence="1" type="ORF">SDSE_1034</name>
</gene>
<organism evidence="1 2">
    <name type="scientific">Streptococcus dysgalactiae subsp. equisimilis AC-2713</name>
    <dbReference type="NCBI Taxonomy" id="759913"/>
    <lineage>
        <taxon>Bacteria</taxon>
        <taxon>Bacillati</taxon>
        <taxon>Bacillota</taxon>
        <taxon>Bacilli</taxon>
        <taxon>Lactobacillales</taxon>
        <taxon>Streptococcaceae</taxon>
        <taxon>Streptococcus</taxon>
    </lineage>
</organism>
<proteinExistence type="predicted"/>
<dbReference type="EMBL" id="HE858529">
    <property type="protein sequence ID" value="CCI62531.1"/>
    <property type="molecule type" value="Genomic_DNA"/>
</dbReference>
<protein>
    <submittedName>
        <fullName evidence="1">Uncharacterized protein</fullName>
    </submittedName>
</protein>
<evidence type="ECO:0000313" key="2">
    <source>
        <dbReference type="Proteomes" id="UP000009215"/>
    </source>
</evidence>
<dbReference type="KEGG" id="sdc:SDSE_1034"/>
<evidence type="ECO:0000313" key="1">
    <source>
        <dbReference type="EMBL" id="CCI62531.1"/>
    </source>
</evidence>
<dbReference type="AlphaFoldDB" id="A0AB33R5H9"/>